<dbReference type="KEGG" id="vg:55813900"/>
<sequence>MRRRDAHDAAGRIYDAMDDGKLKGIAIVRTGSNGSVEAWEGRTHLGGYTLEGGAADLLEFQRMFPGGRVERMGLESKAGKWAPTTDRARYITNSGPDHGDVLVIFHYFVAHECLNFSGRAETGGKPKWWCVSCKKPVTTTKAREIGLLPKLQRKGTK</sequence>
<protein>
    <submittedName>
        <fullName evidence="1">Uncharacterized protein</fullName>
    </submittedName>
</protein>
<evidence type="ECO:0000313" key="2">
    <source>
        <dbReference type="Proteomes" id="UP000325665"/>
    </source>
</evidence>
<dbReference type="EMBL" id="MN234234">
    <property type="protein sequence ID" value="QFG14856.1"/>
    <property type="molecule type" value="Genomic_DNA"/>
</dbReference>
<name>A0A5J6TVL1_9CAUD</name>
<keyword evidence="2" id="KW-1185">Reference proteome</keyword>
<reference evidence="1 2" key="1">
    <citation type="submission" date="2019-07" db="EMBL/GenBank/DDBJ databases">
        <authorList>
            <person name="Roscher J.E."/>
            <person name="Stoner T.H."/>
            <person name="Garlena R.A."/>
            <person name="Russell D.A."/>
            <person name="Pope W.H."/>
            <person name="Jacobs-Sera D."/>
            <person name="Hatfull G.F."/>
        </authorList>
    </citation>
    <scope>NUCLEOTIDE SEQUENCE [LARGE SCALE GENOMIC DNA]</scope>
</reference>
<evidence type="ECO:0000313" key="1">
    <source>
        <dbReference type="EMBL" id="QFG14856.1"/>
    </source>
</evidence>
<accession>A0A5J6TVL1</accession>
<organism evidence="1 2">
    <name type="scientific">Arthrobacter phage Lymara</name>
    <dbReference type="NCBI Taxonomy" id="2599828"/>
    <lineage>
        <taxon>Viruses</taxon>
        <taxon>Duplodnaviria</taxon>
        <taxon>Heunggongvirae</taxon>
        <taxon>Uroviricota</taxon>
        <taxon>Caudoviricetes</taxon>
        <taxon>Klausavirus</taxon>
        <taxon>Klausavirus lymara</taxon>
    </lineage>
</organism>
<gene>
    <name evidence="1" type="primary">55</name>
    <name evidence="1" type="ORF">SEA_LYMARA_55</name>
</gene>
<dbReference type="Proteomes" id="UP000325665">
    <property type="component" value="Segment"/>
</dbReference>
<proteinExistence type="predicted"/>
<dbReference type="RefSeq" id="YP_009884540.1">
    <property type="nucleotide sequence ID" value="NC_049471.1"/>
</dbReference>
<dbReference type="GeneID" id="55813900"/>